<gene>
    <name evidence="1" type="ORF">I6J37_13160</name>
</gene>
<accession>A0ABX7HEQ8</accession>
<dbReference type="EMBL" id="CP069486">
    <property type="protein sequence ID" value="QRO85105.1"/>
    <property type="molecule type" value="Genomic_DNA"/>
</dbReference>
<keyword evidence="2" id="KW-1185">Reference proteome</keyword>
<organism evidence="1 2">
    <name type="scientific">Mammaliicoccus vitulinus</name>
    <dbReference type="NCBI Taxonomy" id="71237"/>
    <lineage>
        <taxon>Bacteria</taxon>
        <taxon>Bacillati</taxon>
        <taxon>Bacillota</taxon>
        <taxon>Bacilli</taxon>
        <taxon>Bacillales</taxon>
        <taxon>Staphylococcaceae</taxon>
        <taxon>Mammaliicoccus</taxon>
    </lineage>
</organism>
<evidence type="ECO:0000313" key="2">
    <source>
        <dbReference type="Proteomes" id="UP000627155"/>
    </source>
</evidence>
<protein>
    <submittedName>
        <fullName evidence="1">Uncharacterized protein</fullName>
    </submittedName>
</protein>
<evidence type="ECO:0000313" key="1">
    <source>
        <dbReference type="EMBL" id="QRO85105.1"/>
    </source>
</evidence>
<dbReference type="Proteomes" id="UP000627155">
    <property type="component" value="Chromosome"/>
</dbReference>
<reference evidence="1 2" key="1">
    <citation type="submission" date="2021-02" db="EMBL/GenBank/DDBJ databases">
        <title>FDA dAtabase for Regulatory Grade micrObial Sequences (FDA-ARGOS): Supporting development and validation of Infectious Disease Dx tests.</title>
        <authorList>
            <person name="Sproer C."/>
            <person name="Gronow S."/>
            <person name="Severitt S."/>
            <person name="Schroder I."/>
            <person name="Tallon L."/>
            <person name="Sadzewicz L."/>
            <person name="Zhao X."/>
            <person name="Boylan J."/>
            <person name="Ott S."/>
            <person name="Bowen H."/>
            <person name="Vavikolanu K."/>
            <person name="Mehta A."/>
            <person name="Aluvathingal J."/>
            <person name="Nadendla S."/>
            <person name="Lowell S."/>
            <person name="Myers T."/>
            <person name="Yan Y."/>
            <person name="Sichtig H."/>
        </authorList>
    </citation>
    <scope>NUCLEOTIDE SEQUENCE [LARGE SCALE GENOMIC DNA]</scope>
    <source>
        <strain evidence="1 2">FDAARGOS_1207</strain>
    </source>
</reference>
<proteinExistence type="predicted"/>
<name>A0ABX7HEQ8_9STAP</name>
<sequence length="72" mass="8450">MFNTTVKIDKKKMDEENGDKKHLNVFETNARFNNLRFEKEGIHSIKLTIEDNTSNAYFNVMKGNLENGERKN</sequence>